<dbReference type="AlphaFoldDB" id="A0A6J4JS07"/>
<dbReference type="GO" id="GO:0006302">
    <property type="term" value="P:double-strand break repair"/>
    <property type="evidence" value="ECO:0007669"/>
    <property type="project" value="InterPro"/>
</dbReference>
<evidence type="ECO:0000256" key="1">
    <source>
        <dbReference type="ARBA" id="ARBA00006930"/>
    </source>
</evidence>
<dbReference type="GO" id="GO:0016887">
    <property type="term" value="F:ATP hydrolysis activity"/>
    <property type="evidence" value="ECO:0007669"/>
    <property type="project" value="InterPro"/>
</dbReference>
<dbReference type="EMBL" id="CADCTR010001202">
    <property type="protein sequence ID" value="CAA9285904.1"/>
    <property type="molecule type" value="Genomic_DNA"/>
</dbReference>
<evidence type="ECO:0000313" key="6">
    <source>
        <dbReference type="EMBL" id="CAA9285904.1"/>
    </source>
</evidence>
<feature type="compositionally biased region" description="Polar residues" evidence="4">
    <location>
        <begin position="377"/>
        <end position="388"/>
    </location>
</feature>
<evidence type="ECO:0000256" key="2">
    <source>
        <dbReference type="ARBA" id="ARBA00011322"/>
    </source>
</evidence>
<dbReference type="PANTHER" id="PTHR32114">
    <property type="entry name" value="ABC TRANSPORTER ABCH.3"/>
    <property type="match status" value="1"/>
</dbReference>
<gene>
    <name evidence="6" type="ORF">AVDCRST_MAG93-3523</name>
</gene>
<proteinExistence type="inferred from homology"/>
<dbReference type="SUPFAM" id="SSF52540">
    <property type="entry name" value="P-loop containing nucleoside triphosphate hydrolases"/>
    <property type="match status" value="1"/>
</dbReference>
<dbReference type="InterPro" id="IPR038729">
    <property type="entry name" value="Rad50/SbcC_AAA"/>
</dbReference>
<comment type="similarity">
    <text evidence="1">Belongs to the SMC family. SbcC subfamily.</text>
</comment>
<dbReference type="PANTHER" id="PTHR32114:SF2">
    <property type="entry name" value="ABC TRANSPORTER ABCH.3"/>
    <property type="match status" value="1"/>
</dbReference>
<dbReference type="Gene3D" id="3.40.50.300">
    <property type="entry name" value="P-loop containing nucleotide triphosphate hydrolases"/>
    <property type="match status" value="2"/>
</dbReference>
<name>A0A6J4JS07_9CHLR</name>
<reference evidence="6" key="1">
    <citation type="submission" date="2020-02" db="EMBL/GenBank/DDBJ databases">
        <authorList>
            <person name="Meier V. D."/>
        </authorList>
    </citation>
    <scope>NUCLEOTIDE SEQUENCE</scope>
    <source>
        <strain evidence="6">AVDCRST_MAG93</strain>
    </source>
</reference>
<organism evidence="6">
    <name type="scientific">uncultured Chloroflexia bacterium</name>
    <dbReference type="NCBI Taxonomy" id="1672391"/>
    <lineage>
        <taxon>Bacteria</taxon>
        <taxon>Bacillati</taxon>
        <taxon>Chloroflexota</taxon>
        <taxon>Chloroflexia</taxon>
        <taxon>environmental samples</taxon>
    </lineage>
</organism>
<dbReference type="Pfam" id="PF13476">
    <property type="entry name" value="AAA_23"/>
    <property type="match status" value="1"/>
</dbReference>
<accession>A0A6J4JS07</accession>
<sequence>RDKPITVIFGENGTGKTTIVDAIDLVANGSVGSIREKSSTSITAHSPTMGKETADIRVAVTSGAGTWTGSIRSSKVVVDPVPGPRARILRRTNLQRFIDARPADRYGELKYLIAVDLVEKSEKALSDAANYAATTANQFARDRESALELLEGIWRSEGAPGTEAIAWAESELARDQAGSETEKRALANTSRALQTLIHAGQQYEEAIVHRDAVADELHAVMQDLASTEGVGVEQSIALSRVLESVQKLLSGRSDGTCPVCEQPIDRDDLATQVSARLEDLRTFRTVDGQRIASQQKQSAAEERVETAASQIVESANTIVAIANGERPDFAPIELPADDRVVIQPGDVEQAMRVRGNAARLLEDILGQQDELTRKSGRVSSLTQATSSIREAEQETGRAVRRQAALKKVLDIVRAQRHQFSQKLLNEVAEDTNRFYERIHPGEGLAISKLELDPKQRASLHQGVTFGGYSDLPPQAYFSEAHLDTLGFCFWLAVAKKDAQLEPLIVVIDDVFSSSDVQHMTRIVDLIDEEARQFAQVIVTTHHRNLRDRFKKTGKEQCLDLDSRWSLGRGIRVRKSTSLLGDLRVAVDADDFDRQAIASKAGIILEQMLDELALLYRLSVPRSDEAVYTLSDLLGSTKKLMKSLRVTQPHSEVSVSPLVAYEAIDKMSFIRNQVGAHFNLIGLDVPDRDVEAFGRRTIEFADTLVCGGCGQVPSTPDQTWYRCRCPKDARATMTPLRFS</sequence>
<dbReference type="InterPro" id="IPR027417">
    <property type="entry name" value="P-loop_NTPase"/>
</dbReference>
<evidence type="ECO:0000256" key="4">
    <source>
        <dbReference type="SAM" id="MobiDB-lite"/>
    </source>
</evidence>
<protein>
    <recommendedName>
        <fullName evidence="3">Nuclease SbcCD subunit C</fullName>
    </recommendedName>
</protein>
<evidence type="ECO:0000259" key="5">
    <source>
        <dbReference type="Pfam" id="PF13476"/>
    </source>
</evidence>
<feature type="region of interest" description="Disordered" evidence="4">
    <location>
        <begin position="375"/>
        <end position="395"/>
    </location>
</feature>
<comment type="subunit">
    <text evidence="2">Heterodimer of SbcC and SbcD.</text>
</comment>
<feature type="non-terminal residue" evidence="6">
    <location>
        <position position="1"/>
    </location>
</feature>
<feature type="domain" description="Rad50/SbcC-type AAA" evidence="5">
    <location>
        <begin position="2"/>
        <end position="73"/>
    </location>
</feature>
<evidence type="ECO:0000256" key="3">
    <source>
        <dbReference type="ARBA" id="ARBA00013368"/>
    </source>
</evidence>